<gene>
    <name evidence="2" type="ORF">BZG36_05649</name>
</gene>
<protein>
    <submittedName>
        <fullName evidence="2">Uncharacterized protein</fullName>
    </submittedName>
</protein>
<feature type="compositionally biased region" description="Basic and acidic residues" evidence="1">
    <location>
        <begin position="329"/>
        <end position="339"/>
    </location>
</feature>
<dbReference type="Proteomes" id="UP000242875">
    <property type="component" value="Unassembled WGS sequence"/>
</dbReference>
<feature type="compositionally biased region" description="Polar residues" evidence="1">
    <location>
        <begin position="44"/>
        <end position="56"/>
    </location>
</feature>
<dbReference type="AlphaFoldDB" id="A0A261XTN0"/>
<feature type="region of interest" description="Disordered" evidence="1">
    <location>
        <begin position="329"/>
        <end position="357"/>
    </location>
</feature>
<sequence length="433" mass="49114">MSHFVVANQTQPFCLLQPSCRTLTLRYPPFDFDDDDFVLDFSTPDPQTLGSQSGNPTGSGGPRRGERAIPESSDKGLDSSSLHYTITWKLQLRKGRITKLTEDTIEDIEVAPGTYWKDVLESELASVVKSKVPEPQYEPDETRTIVSTSKRGEPAFQKRFDKLTIDWTVVENKLRSWSNQGNNLTVAISFIYKESQPTNKESKTGRGATNKHFAARDKLVARQEASGTRAVWKEVYQLLECSSAACTNRGFSCWRNNNKHYKLDSDVMDQLVDYAEEGNKLETHDDVPERIRELIHTRGEEDMMRKRKRRASESLPVTLRLCCHGHHNDASADCPDRPKGKAQSMTRGGRPVRLKFPMPKDEAPKLYSDWLCAQVTNQAWRASYRLASKVTIDKGYDLQRVDAEMLIANGVLPGIAIQYASRVEEWLDDVYSN</sequence>
<feature type="region of interest" description="Disordered" evidence="1">
    <location>
        <begin position="41"/>
        <end position="79"/>
    </location>
</feature>
<evidence type="ECO:0000313" key="2">
    <source>
        <dbReference type="EMBL" id="OZJ01708.1"/>
    </source>
</evidence>
<reference evidence="2 3" key="1">
    <citation type="journal article" date="2017" name="Mycologia">
        <title>Bifiguratus adelaidae, gen. et sp. nov., a new member of Mucoromycotina in endophytic and soil-dwelling habitats.</title>
        <authorList>
            <person name="Torres-Cruz T.J."/>
            <person name="Billingsley Tobias T.L."/>
            <person name="Almatruk M."/>
            <person name="Hesse C."/>
            <person name="Kuske C.R."/>
            <person name="Desiro A."/>
            <person name="Benucci G.M."/>
            <person name="Bonito G."/>
            <person name="Stajich J.E."/>
            <person name="Dunlap C."/>
            <person name="Arnold A.E."/>
            <person name="Porras-Alfaro A."/>
        </authorList>
    </citation>
    <scope>NUCLEOTIDE SEQUENCE [LARGE SCALE GENOMIC DNA]</scope>
    <source>
        <strain evidence="2 3">AZ0501</strain>
    </source>
</reference>
<comment type="caution">
    <text evidence="2">The sequence shown here is derived from an EMBL/GenBank/DDBJ whole genome shotgun (WGS) entry which is preliminary data.</text>
</comment>
<name>A0A261XTN0_9FUNG</name>
<proteinExistence type="predicted"/>
<evidence type="ECO:0000313" key="3">
    <source>
        <dbReference type="Proteomes" id="UP000242875"/>
    </source>
</evidence>
<feature type="compositionally biased region" description="Basic and acidic residues" evidence="1">
    <location>
        <begin position="63"/>
        <end position="77"/>
    </location>
</feature>
<accession>A0A261XTN0</accession>
<keyword evidence="3" id="KW-1185">Reference proteome</keyword>
<organism evidence="2 3">
    <name type="scientific">Bifiguratus adelaidae</name>
    <dbReference type="NCBI Taxonomy" id="1938954"/>
    <lineage>
        <taxon>Eukaryota</taxon>
        <taxon>Fungi</taxon>
        <taxon>Fungi incertae sedis</taxon>
        <taxon>Mucoromycota</taxon>
        <taxon>Mucoromycotina</taxon>
        <taxon>Endogonomycetes</taxon>
        <taxon>Endogonales</taxon>
        <taxon>Endogonales incertae sedis</taxon>
        <taxon>Bifiguratus</taxon>
    </lineage>
</organism>
<evidence type="ECO:0000256" key="1">
    <source>
        <dbReference type="SAM" id="MobiDB-lite"/>
    </source>
</evidence>
<dbReference type="OrthoDB" id="4750763at2759"/>
<dbReference type="EMBL" id="MVBO01000258">
    <property type="protein sequence ID" value="OZJ01708.1"/>
    <property type="molecule type" value="Genomic_DNA"/>
</dbReference>